<gene>
    <name evidence="3" type="ORF">AMON00008_LOCUS3685</name>
</gene>
<dbReference type="CDD" id="cd01427">
    <property type="entry name" value="HAD_like"/>
    <property type="match status" value="1"/>
</dbReference>
<sequence length="199" mass="22033">MHIQSCLTLPMVASARTHELSRVHSAPDDLRLRWGMELFVASFADKELIVRVLELLNCLHHFGALRRGEPPAARLFGWREIGGPLTTKGQFLQRLLAERGWRHEEVLFIDDQADNIRSARPVCRTFWVRSAQGLSMEDLEQLRSTGGAGLSLLEPSERLQSIPAENASGATEDGRRSSLAQLSSEGEGEAGSLTTTDMV</sequence>
<dbReference type="SUPFAM" id="SSF56784">
    <property type="entry name" value="HAD-like"/>
    <property type="match status" value="1"/>
</dbReference>
<reference evidence="3" key="1">
    <citation type="submission" date="2021-01" db="EMBL/GenBank/DDBJ databases">
        <authorList>
            <person name="Corre E."/>
            <person name="Pelletier E."/>
            <person name="Niang G."/>
            <person name="Scheremetjew M."/>
            <person name="Finn R."/>
            <person name="Kale V."/>
            <person name="Holt S."/>
            <person name="Cochrane G."/>
            <person name="Meng A."/>
            <person name="Brown T."/>
            <person name="Cohen L."/>
        </authorList>
    </citation>
    <scope>NUCLEOTIDE SEQUENCE</scope>
    <source>
        <strain evidence="3">CCMP3105</strain>
    </source>
</reference>
<protein>
    <recommendedName>
        <fullName evidence="4">FCP1 homology domain-containing protein</fullName>
    </recommendedName>
</protein>
<evidence type="ECO:0000256" key="1">
    <source>
        <dbReference type="ARBA" id="ARBA00022729"/>
    </source>
</evidence>
<keyword evidence="1" id="KW-0732">Signal</keyword>
<proteinExistence type="predicted"/>
<organism evidence="3">
    <name type="scientific">Alexandrium monilatum</name>
    <dbReference type="NCBI Taxonomy" id="311494"/>
    <lineage>
        <taxon>Eukaryota</taxon>
        <taxon>Sar</taxon>
        <taxon>Alveolata</taxon>
        <taxon>Dinophyceae</taxon>
        <taxon>Gonyaulacales</taxon>
        <taxon>Pyrocystaceae</taxon>
        <taxon>Alexandrium</taxon>
    </lineage>
</organism>
<name>A0A7S4PVG7_9DINO</name>
<dbReference type="InterPro" id="IPR036412">
    <property type="entry name" value="HAD-like_sf"/>
</dbReference>
<accession>A0A7S4PVG7</accession>
<dbReference type="AlphaFoldDB" id="A0A7S4PVG7"/>
<dbReference type="Gene3D" id="3.40.50.1000">
    <property type="entry name" value="HAD superfamily/HAD-like"/>
    <property type="match status" value="1"/>
</dbReference>
<dbReference type="EMBL" id="HBNR01005512">
    <property type="protein sequence ID" value="CAE4564066.1"/>
    <property type="molecule type" value="Transcribed_RNA"/>
</dbReference>
<evidence type="ECO:0008006" key="4">
    <source>
        <dbReference type="Google" id="ProtNLM"/>
    </source>
</evidence>
<evidence type="ECO:0000256" key="2">
    <source>
        <dbReference type="SAM" id="MobiDB-lite"/>
    </source>
</evidence>
<dbReference type="InterPro" id="IPR022565">
    <property type="entry name" value="DUF2608"/>
</dbReference>
<dbReference type="Pfam" id="PF11019">
    <property type="entry name" value="DUF2608"/>
    <property type="match status" value="1"/>
</dbReference>
<evidence type="ECO:0000313" key="3">
    <source>
        <dbReference type="EMBL" id="CAE4564066.1"/>
    </source>
</evidence>
<feature type="region of interest" description="Disordered" evidence="2">
    <location>
        <begin position="164"/>
        <end position="199"/>
    </location>
</feature>
<dbReference type="InterPro" id="IPR023214">
    <property type="entry name" value="HAD_sf"/>
</dbReference>